<dbReference type="PANTHER" id="PTHR42905">
    <property type="entry name" value="PHOSPHOENOLPYRUVATE CARBOXYLASE"/>
    <property type="match status" value="1"/>
</dbReference>
<evidence type="ECO:0000313" key="1">
    <source>
        <dbReference type="EMBL" id="MBA5803196.1"/>
    </source>
</evidence>
<keyword evidence="1" id="KW-0456">Lyase</keyword>
<dbReference type="InterPro" id="IPR039556">
    <property type="entry name" value="ICL/PEPM"/>
</dbReference>
<dbReference type="Gene3D" id="3.20.20.60">
    <property type="entry name" value="Phosphoenolpyruvate-binding domains"/>
    <property type="match status" value="1"/>
</dbReference>
<dbReference type="SUPFAM" id="SSF51621">
    <property type="entry name" value="Phosphoenolpyruvate/pyruvate domain"/>
    <property type="match status" value="1"/>
</dbReference>
<reference evidence="1 2" key="1">
    <citation type="submission" date="2020-07" db="EMBL/GenBank/DDBJ databases">
        <authorList>
            <person name="Sun Q."/>
        </authorList>
    </citation>
    <scope>NUCLEOTIDE SEQUENCE [LARGE SCALE GENOMIC DNA]</scope>
    <source>
        <strain evidence="1 2">WYCCWR 11317</strain>
    </source>
</reference>
<name>A0ABR6A9P4_9HYPH</name>
<accession>A0ABR6A9P4</accession>
<comment type="caution">
    <text evidence="1">The sequence shown here is derived from an EMBL/GenBank/DDBJ whole genome shotgun (WGS) entry which is preliminary data.</text>
</comment>
<dbReference type="CDD" id="cd00377">
    <property type="entry name" value="ICL_PEPM"/>
    <property type="match status" value="1"/>
</dbReference>
<dbReference type="EMBL" id="JACGBJ010000008">
    <property type="protein sequence ID" value="MBA5803196.1"/>
    <property type="molecule type" value="Genomic_DNA"/>
</dbReference>
<dbReference type="Proteomes" id="UP000539787">
    <property type="component" value="Unassembled WGS sequence"/>
</dbReference>
<protein>
    <submittedName>
        <fullName evidence="1">Isocitrate lyase/phosphoenolpyruvate mutase family protein</fullName>
    </submittedName>
</protein>
<keyword evidence="2" id="KW-1185">Reference proteome</keyword>
<evidence type="ECO:0000313" key="2">
    <source>
        <dbReference type="Proteomes" id="UP000539787"/>
    </source>
</evidence>
<proteinExistence type="predicted"/>
<dbReference type="InterPro" id="IPR040442">
    <property type="entry name" value="Pyrv_kinase-like_dom_sf"/>
</dbReference>
<organism evidence="1 2">
    <name type="scientific">Rhizobium changzhiense</name>
    <dbReference type="NCBI Taxonomy" id="2692317"/>
    <lineage>
        <taxon>Bacteria</taxon>
        <taxon>Pseudomonadati</taxon>
        <taxon>Pseudomonadota</taxon>
        <taxon>Alphaproteobacteria</taxon>
        <taxon>Hyphomicrobiales</taxon>
        <taxon>Rhizobiaceae</taxon>
        <taxon>Rhizobium/Agrobacterium group</taxon>
        <taxon>Rhizobium</taxon>
    </lineage>
</organism>
<dbReference type="Pfam" id="PF13714">
    <property type="entry name" value="PEP_mutase"/>
    <property type="match status" value="1"/>
</dbReference>
<sequence>MRGEAFVDQKAKFERLKALHQGDMAFVIPNPWDAGSARLLASLGFEALATTSAGYAFSKGKLDSFASLGRDEVLENAAEIIRATDLPVSADLEDGFGASPETCAETIRLACETGLVGGSIEDATGNPADPIYELSQAVERIHAAAEAARGLPFLLTARAENYLWERPDLEDTIERLQAFSAAGADVLYAPGLPDIEAIRTVCAAVDKPVNVVMGLKGRKYSVAELSSVGVRRVSVGGSFARAALGALMRAAMEVKTAGTFEYADDALSAAFASQLMSQEKRQDRL</sequence>
<dbReference type="InterPro" id="IPR015813">
    <property type="entry name" value="Pyrv/PenolPyrv_kinase-like_dom"/>
</dbReference>
<dbReference type="GO" id="GO:0016829">
    <property type="term" value="F:lyase activity"/>
    <property type="evidence" value="ECO:0007669"/>
    <property type="project" value="UniProtKB-KW"/>
</dbReference>
<dbReference type="Gene3D" id="6.10.250.2750">
    <property type="match status" value="1"/>
</dbReference>
<gene>
    <name evidence="1" type="ORF">HX902_16270</name>
</gene>
<dbReference type="PANTHER" id="PTHR42905:SF16">
    <property type="entry name" value="CARBOXYPHOSPHONOENOLPYRUVATE PHOSPHONOMUTASE-LIKE PROTEIN (AFU_ORTHOLOGUE AFUA_5G07230)"/>
    <property type="match status" value="1"/>
</dbReference>